<dbReference type="InterPro" id="IPR029439">
    <property type="entry name" value="Wzt_C"/>
</dbReference>
<protein>
    <submittedName>
        <fullName evidence="7">Teichoic acid transport system ATP-binding protein</fullName>
    </submittedName>
</protein>
<dbReference type="InterPro" id="IPR017871">
    <property type="entry name" value="ABC_transporter-like_CS"/>
</dbReference>
<name>A0A1X7KY34_9BACL</name>
<dbReference type="OrthoDB" id="9778870at2"/>
<dbReference type="PANTHER" id="PTHR46743">
    <property type="entry name" value="TEICHOIC ACIDS EXPORT ATP-BINDING PROTEIN TAGH"/>
    <property type="match status" value="1"/>
</dbReference>
<reference evidence="7 8" key="1">
    <citation type="submission" date="2017-04" db="EMBL/GenBank/DDBJ databases">
        <authorList>
            <person name="Afonso C.L."/>
            <person name="Miller P.J."/>
            <person name="Scott M.A."/>
            <person name="Spackman E."/>
            <person name="Goraichik I."/>
            <person name="Dimitrov K.M."/>
            <person name="Suarez D.L."/>
            <person name="Swayne D.E."/>
        </authorList>
    </citation>
    <scope>NUCLEOTIDE SEQUENCE [LARGE SCALE GENOMIC DNA]</scope>
    <source>
        <strain evidence="7 8">11</strain>
    </source>
</reference>
<keyword evidence="5" id="KW-1278">Translocase</keyword>
<comment type="similarity">
    <text evidence="1">Belongs to the ABC transporter superfamily.</text>
</comment>
<dbReference type="PROSITE" id="PS50893">
    <property type="entry name" value="ABC_TRANSPORTER_2"/>
    <property type="match status" value="1"/>
</dbReference>
<dbReference type="InterPro" id="IPR050683">
    <property type="entry name" value="Bact_Polysacc_Export_ATP-bd"/>
</dbReference>
<evidence type="ECO:0000313" key="8">
    <source>
        <dbReference type="Proteomes" id="UP000193834"/>
    </source>
</evidence>
<feature type="domain" description="ABC transporter" evidence="6">
    <location>
        <begin position="7"/>
        <end position="247"/>
    </location>
</feature>
<dbReference type="CDD" id="cd03220">
    <property type="entry name" value="ABC_KpsT_Wzt"/>
    <property type="match status" value="1"/>
</dbReference>
<gene>
    <name evidence="7" type="ORF">SAMN06295960_2857</name>
</gene>
<evidence type="ECO:0000256" key="3">
    <source>
        <dbReference type="ARBA" id="ARBA00022741"/>
    </source>
</evidence>
<dbReference type="RefSeq" id="WP_085495043.1">
    <property type="nucleotide sequence ID" value="NZ_FXAZ01000003.1"/>
</dbReference>
<evidence type="ECO:0000256" key="2">
    <source>
        <dbReference type="ARBA" id="ARBA00022448"/>
    </source>
</evidence>
<dbReference type="InterPro" id="IPR015860">
    <property type="entry name" value="ABC_transpr_TagH-like"/>
</dbReference>
<accession>A0A1X7KY34</accession>
<dbReference type="GO" id="GO:0005524">
    <property type="term" value="F:ATP binding"/>
    <property type="evidence" value="ECO:0007669"/>
    <property type="project" value="UniProtKB-KW"/>
</dbReference>
<dbReference type="Gene3D" id="3.40.50.300">
    <property type="entry name" value="P-loop containing nucleotide triphosphate hydrolases"/>
    <property type="match status" value="1"/>
</dbReference>
<dbReference type="AlphaFoldDB" id="A0A1X7KY34"/>
<dbReference type="EMBL" id="FXAZ01000003">
    <property type="protein sequence ID" value="SMG46548.1"/>
    <property type="molecule type" value="Genomic_DNA"/>
</dbReference>
<organism evidence="7 8">
    <name type="scientific">Paenibacillus aquistagni</name>
    <dbReference type="NCBI Taxonomy" id="1852522"/>
    <lineage>
        <taxon>Bacteria</taxon>
        <taxon>Bacillati</taxon>
        <taxon>Bacillota</taxon>
        <taxon>Bacilli</taxon>
        <taxon>Bacillales</taxon>
        <taxon>Paenibacillaceae</taxon>
        <taxon>Paenibacillus</taxon>
    </lineage>
</organism>
<keyword evidence="3" id="KW-0547">Nucleotide-binding</keyword>
<dbReference type="GO" id="GO:0016020">
    <property type="term" value="C:membrane"/>
    <property type="evidence" value="ECO:0007669"/>
    <property type="project" value="InterPro"/>
</dbReference>
<dbReference type="InterPro" id="IPR003439">
    <property type="entry name" value="ABC_transporter-like_ATP-bd"/>
</dbReference>
<sequence length="421" mass="47007">MEPEVALKVENVTKVYKLYDKPVDRLKEAMNPLGKNYHTEFYAVKNISFELKKGETVGIIGKNGSGKSTLLKMITGVLLPSAGKIDVDGKISALLELGAGFNPEYTGMENIYLNGTIMGLKKEEVDAKLKDILDFADIGDFIYQPVKMYSSGMFARLAFAVAINVDPDILIVDEALSVGDVRFQQKCYRKIEEFKDKKTVVMVTHDTSAIVKYCDRSIWINEGVLMGDGDPLEISKQYQAFMIDSSISKKEVQTHTYIGCNDDIDSINPSLDILGDKDAEIIGVSIFDEVSNIKTTMLTSNQRVKLSLKIRANQDIIDPIIGFTLKDRLGSTIFQTNTFALNQKVTDLKKNEVAIFSFCFEFPSLNHGTYTISPAIASGTQGNHIQHCWVHDAIIVRMLHSNMFQLEGYLLLDSVDFCKEI</sequence>
<dbReference type="Pfam" id="PF14524">
    <property type="entry name" value="Wzt_C"/>
    <property type="match status" value="1"/>
</dbReference>
<dbReference type="Proteomes" id="UP000193834">
    <property type="component" value="Unassembled WGS sequence"/>
</dbReference>
<dbReference type="GO" id="GO:0140359">
    <property type="term" value="F:ABC-type transporter activity"/>
    <property type="evidence" value="ECO:0007669"/>
    <property type="project" value="InterPro"/>
</dbReference>
<dbReference type="Pfam" id="PF00005">
    <property type="entry name" value="ABC_tran"/>
    <property type="match status" value="1"/>
</dbReference>
<evidence type="ECO:0000313" key="7">
    <source>
        <dbReference type="EMBL" id="SMG46548.1"/>
    </source>
</evidence>
<dbReference type="Gene3D" id="2.70.50.60">
    <property type="entry name" value="abc- transporter (atp binding component) like domain"/>
    <property type="match status" value="1"/>
</dbReference>
<dbReference type="SUPFAM" id="SSF52540">
    <property type="entry name" value="P-loop containing nucleoside triphosphate hydrolases"/>
    <property type="match status" value="1"/>
</dbReference>
<dbReference type="STRING" id="1852522.SAMN06295960_2857"/>
<dbReference type="PROSITE" id="PS00211">
    <property type="entry name" value="ABC_TRANSPORTER_1"/>
    <property type="match status" value="1"/>
</dbReference>
<dbReference type="InterPro" id="IPR027417">
    <property type="entry name" value="P-loop_NTPase"/>
</dbReference>
<evidence type="ECO:0000256" key="1">
    <source>
        <dbReference type="ARBA" id="ARBA00005417"/>
    </source>
</evidence>
<dbReference type="InterPro" id="IPR003593">
    <property type="entry name" value="AAA+_ATPase"/>
</dbReference>
<evidence type="ECO:0000256" key="5">
    <source>
        <dbReference type="ARBA" id="ARBA00022967"/>
    </source>
</evidence>
<keyword evidence="4 7" id="KW-0067">ATP-binding</keyword>
<dbReference type="PANTHER" id="PTHR46743:SF2">
    <property type="entry name" value="TEICHOIC ACIDS EXPORT ATP-BINDING PROTEIN TAGH"/>
    <property type="match status" value="1"/>
</dbReference>
<keyword evidence="8" id="KW-1185">Reference proteome</keyword>
<dbReference type="GO" id="GO:0016887">
    <property type="term" value="F:ATP hydrolysis activity"/>
    <property type="evidence" value="ECO:0007669"/>
    <property type="project" value="InterPro"/>
</dbReference>
<dbReference type="SMART" id="SM00382">
    <property type="entry name" value="AAA"/>
    <property type="match status" value="1"/>
</dbReference>
<evidence type="ECO:0000259" key="6">
    <source>
        <dbReference type="PROSITE" id="PS50893"/>
    </source>
</evidence>
<keyword evidence="2" id="KW-0813">Transport</keyword>
<dbReference type="CDD" id="cd10147">
    <property type="entry name" value="Wzt_C-like"/>
    <property type="match status" value="1"/>
</dbReference>
<evidence type="ECO:0000256" key="4">
    <source>
        <dbReference type="ARBA" id="ARBA00022840"/>
    </source>
</evidence>
<proteinExistence type="inferred from homology"/>